<name>A0ACB9QGS4_BAUVA</name>
<organism evidence="1 2">
    <name type="scientific">Bauhinia variegata</name>
    <name type="common">Purple orchid tree</name>
    <name type="synonym">Phanera variegata</name>
    <dbReference type="NCBI Taxonomy" id="167791"/>
    <lineage>
        <taxon>Eukaryota</taxon>
        <taxon>Viridiplantae</taxon>
        <taxon>Streptophyta</taxon>
        <taxon>Embryophyta</taxon>
        <taxon>Tracheophyta</taxon>
        <taxon>Spermatophyta</taxon>
        <taxon>Magnoliopsida</taxon>
        <taxon>eudicotyledons</taxon>
        <taxon>Gunneridae</taxon>
        <taxon>Pentapetalae</taxon>
        <taxon>rosids</taxon>
        <taxon>fabids</taxon>
        <taxon>Fabales</taxon>
        <taxon>Fabaceae</taxon>
        <taxon>Cercidoideae</taxon>
        <taxon>Cercideae</taxon>
        <taxon>Bauhiniinae</taxon>
        <taxon>Bauhinia</taxon>
    </lineage>
</organism>
<sequence>MAATMNTVPDAPAKKNERFKALKQFDESKAGVKGLIDSGIDSIPSFFVHPPEFLEQLKPSAHVPPESMPEIPVIDLSGVDSPELRPVIVERIQHASATFGFFQIINHGVPVEVQDRTIAAVRAFHEQPAELKPEGD</sequence>
<evidence type="ECO:0000313" key="1">
    <source>
        <dbReference type="EMBL" id="KAI4357560.1"/>
    </source>
</evidence>
<dbReference type="Proteomes" id="UP000828941">
    <property type="component" value="Chromosome 1"/>
</dbReference>
<proteinExistence type="predicted"/>
<keyword evidence="2" id="KW-1185">Reference proteome</keyword>
<reference evidence="1 2" key="1">
    <citation type="journal article" date="2022" name="DNA Res.">
        <title>Chromosomal-level genome assembly of the orchid tree Bauhinia variegata (Leguminosae; Cercidoideae) supports the allotetraploid origin hypothesis of Bauhinia.</title>
        <authorList>
            <person name="Zhong Y."/>
            <person name="Chen Y."/>
            <person name="Zheng D."/>
            <person name="Pang J."/>
            <person name="Liu Y."/>
            <person name="Luo S."/>
            <person name="Meng S."/>
            <person name="Qian L."/>
            <person name="Wei D."/>
            <person name="Dai S."/>
            <person name="Zhou R."/>
        </authorList>
    </citation>
    <scope>NUCLEOTIDE SEQUENCE [LARGE SCALE GENOMIC DNA]</scope>
    <source>
        <strain evidence="1">BV-YZ2020</strain>
    </source>
</reference>
<comment type="caution">
    <text evidence="1">The sequence shown here is derived from an EMBL/GenBank/DDBJ whole genome shotgun (WGS) entry which is preliminary data.</text>
</comment>
<gene>
    <name evidence="1" type="ORF">L6164_001500</name>
</gene>
<evidence type="ECO:0000313" key="2">
    <source>
        <dbReference type="Proteomes" id="UP000828941"/>
    </source>
</evidence>
<dbReference type="EMBL" id="CM039426">
    <property type="protein sequence ID" value="KAI4357560.1"/>
    <property type="molecule type" value="Genomic_DNA"/>
</dbReference>
<accession>A0ACB9QGS4</accession>
<protein>
    <submittedName>
        <fullName evidence="1">Uncharacterized protein</fullName>
    </submittedName>
</protein>